<organism evidence="1 2">
    <name type="scientific">Pocillopora damicornis</name>
    <name type="common">Cauliflower coral</name>
    <name type="synonym">Millepora damicornis</name>
    <dbReference type="NCBI Taxonomy" id="46731"/>
    <lineage>
        <taxon>Eukaryota</taxon>
        <taxon>Metazoa</taxon>
        <taxon>Cnidaria</taxon>
        <taxon>Anthozoa</taxon>
        <taxon>Hexacorallia</taxon>
        <taxon>Scleractinia</taxon>
        <taxon>Astrocoeniina</taxon>
        <taxon>Pocilloporidae</taxon>
        <taxon>Pocillopora</taxon>
    </lineage>
</organism>
<dbReference type="AlphaFoldDB" id="A0A3M6T4D8"/>
<keyword evidence="2" id="KW-1185">Reference proteome</keyword>
<proteinExistence type="predicted"/>
<dbReference type="EMBL" id="RCHS01004377">
    <property type="protein sequence ID" value="RMX34736.1"/>
    <property type="molecule type" value="Genomic_DNA"/>
</dbReference>
<evidence type="ECO:0000313" key="1">
    <source>
        <dbReference type="EMBL" id="RMX34736.1"/>
    </source>
</evidence>
<evidence type="ECO:0000313" key="2">
    <source>
        <dbReference type="Proteomes" id="UP000275408"/>
    </source>
</evidence>
<protein>
    <submittedName>
        <fullName evidence="1">Uncharacterized protein</fullName>
    </submittedName>
</protein>
<gene>
    <name evidence="1" type="ORF">pdam_00010180</name>
</gene>
<reference evidence="1 2" key="1">
    <citation type="journal article" date="2018" name="Sci. Rep.">
        <title>Comparative analysis of the Pocillopora damicornis genome highlights role of immune system in coral evolution.</title>
        <authorList>
            <person name="Cunning R."/>
            <person name="Bay R.A."/>
            <person name="Gillette P."/>
            <person name="Baker A.C."/>
            <person name="Traylor-Knowles N."/>
        </authorList>
    </citation>
    <scope>NUCLEOTIDE SEQUENCE [LARGE SCALE GENOMIC DNA]</scope>
    <source>
        <strain evidence="1">RSMAS</strain>
        <tissue evidence="1">Whole animal</tissue>
    </source>
</reference>
<comment type="caution">
    <text evidence="1">The sequence shown here is derived from an EMBL/GenBank/DDBJ whole genome shotgun (WGS) entry which is preliminary data.</text>
</comment>
<name>A0A3M6T4D8_POCDA</name>
<accession>A0A3M6T4D8</accession>
<sequence length="88" mass="9610">MPLKNPTSALSAASVLKKMEHFANMSKDIHGKSRFIASSVGSPFPRKVTFNNMLKNTGEKSLLSAHIVSSISATDQIFADMLPPFTRM</sequence>
<dbReference type="Proteomes" id="UP000275408">
    <property type="component" value="Unassembled WGS sequence"/>
</dbReference>